<proteinExistence type="predicted"/>
<dbReference type="PROSITE" id="PS50126">
    <property type="entry name" value="S1"/>
    <property type="match status" value="1"/>
</dbReference>
<keyword evidence="6" id="KW-0804">Transcription</keyword>
<dbReference type="Gene3D" id="3.30.1480.10">
    <property type="entry name" value="NusA, N-terminal domain"/>
    <property type="match status" value="1"/>
</dbReference>
<dbReference type="Gene3D" id="3.30.300.20">
    <property type="match status" value="1"/>
</dbReference>
<dbReference type="GO" id="GO:0031564">
    <property type="term" value="P:transcription antitermination"/>
    <property type="evidence" value="ECO:0007669"/>
    <property type="project" value="UniProtKB-KW"/>
</dbReference>
<protein>
    <submittedName>
        <fullName evidence="8">Transcription termination factor NusA</fullName>
    </submittedName>
</protein>
<dbReference type="AlphaFoldDB" id="A0A956LXV4"/>
<keyword evidence="2" id="KW-0963">Cytoplasm</keyword>
<dbReference type="Pfam" id="PF13184">
    <property type="entry name" value="KH_NusA_1st"/>
    <property type="match status" value="1"/>
</dbReference>
<gene>
    <name evidence="8" type="primary">nusA</name>
    <name evidence="8" type="ORF">KC729_07410</name>
</gene>
<name>A0A956LXV4_UNCEI</name>
<reference evidence="8" key="1">
    <citation type="submission" date="2020-04" db="EMBL/GenBank/DDBJ databases">
        <authorList>
            <person name="Zhang T."/>
        </authorList>
    </citation>
    <scope>NUCLEOTIDE SEQUENCE</scope>
    <source>
        <strain evidence="8">HKST-UBA01</strain>
    </source>
</reference>
<dbReference type="SUPFAM" id="SSF50249">
    <property type="entry name" value="Nucleic acid-binding proteins"/>
    <property type="match status" value="1"/>
</dbReference>
<sequence>MATEEILEALKVIAREKSVDRQLLVETLRAGLESAANKKYATAAEVDVRFDELSGEIKVRVHKKVVQVALDLEGEIDLEEALKLDPHARLGSTVPVEVPIQEMGRAAIQAAKQVLVQRVREAERENVFNEYADKTNQVVSGTVSQVDRGSVIVKIGRTEAIIPHREVINRDRFKIGDPVRALLIEVDKSQRGPQLILSRTNSEFVRRLFENEVPEIFERVVEIRDIAREPGSRTKISVVSHDDRVDPVGACVGMKGARVQAIVRELGGERIDIVPWSP</sequence>
<dbReference type="CDD" id="cd04455">
    <property type="entry name" value="S1_NusA"/>
    <property type="match status" value="1"/>
</dbReference>
<feature type="domain" description="S1 motif" evidence="7">
    <location>
        <begin position="136"/>
        <end position="200"/>
    </location>
</feature>
<dbReference type="SUPFAM" id="SSF54814">
    <property type="entry name" value="Prokaryotic type KH domain (KH-domain type II)"/>
    <property type="match status" value="1"/>
</dbReference>
<dbReference type="InterPro" id="IPR025249">
    <property type="entry name" value="TF_NusA_KH_1st"/>
</dbReference>
<dbReference type="InterPro" id="IPR009019">
    <property type="entry name" value="KH_sf_prok-type"/>
</dbReference>
<evidence type="ECO:0000313" key="9">
    <source>
        <dbReference type="Proteomes" id="UP000697710"/>
    </source>
</evidence>
<dbReference type="Pfam" id="PF00575">
    <property type="entry name" value="S1"/>
    <property type="match status" value="1"/>
</dbReference>
<keyword evidence="4" id="KW-0694">RNA-binding</keyword>
<evidence type="ECO:0000256" key="1">
    <source>
        <dbReference type="ARBA" id="ARBA00022472"/>
    </source>
</evidence>
<evidence type="ECO:0000256" key="3">
    <source>
        <dbReference type="ARBA" id="ARBA00022814"/>
    </source>
</evidence>
<dbReference type="GO" id="GO:0003700">
    <property type="term" value="F:DNA-binding transcription factor activity"/>
    <property type="evidence" value="ECO:0007669"/>
    <property type="project" value="InterPro"/>
</dbReference>
<dbReference type="Proteomes" id="UP000697710">
    <property type="component" value="Unassembled WGS sequence"/>
</dbReference>
<dbReference type="InterPro" id="IPR030842">
    <property type="entry name" value="TF_NusA_bacterial"/>
</dbReference>
<dbReference type="GO" id="GO:0003723">
    <property type="term" value="F:RNA binding"/>
    <property type="evidence" value="ECO:0007669"/>
    <property type="project" value="UniProtKB-KW"/>
</dbReference>
<dbReference type="PANTHER" id="PTHR22648">
    <property type="entry name" value="TRANSCRIPTION TERMINATION FACTOR NUSA"/>
    <property type="match status" value="1"/>
</dbReference>
<evidence type="ECO:0000256" key="6">
    <source>
        <dbReference type="ARBA" id="ARBA00023163"/>
    </source>
</evidence>
<dbReference type="InterPro" id="IPR003029">
    <property type="entry name" value="S1_domain"/>
</dbReference>
<organism evidence="8 9">
    <name type="scientific">Eiseniibacteriota bacterium</name>
    <dbReference type="NCBI Taxonomy" id="2212470"/>
    <lineage>
        <taxon>Bacteria</taxon>
        <taxon>Candidatus Eiseniibacteriota</taxon>
    </lineage>
</organism>
<reference evidence="8" key="2">
    <citation type="journal article" date="2021" name="Microbiome">
        <title>Successional dynamics and alternative stable states in a saline activated sludge microbial community over 9 years.</title>
        <authorList>
            <person name="Wang Y."/>
            <person name="Ye J."/>
            <person name="Ju F."/>
            <person name="Liu L."/>
            <person name="Boyd J.A."/>
            <person name="Deng Y."/>
            <person name="Parks D.H."/>
            <person name="Jiang X."/>
            <person name="Yin X."/>
            <person name="Woodcroft B.J."/>
            <person name="Tyson G.W."/>
            <person name="Hugenholtz P."/>
            <person name="Polz M.F."/>
            <person name="Zhang T."/>
        </authorList>
    </citation>
    <scope>NUCLEOTIDE SEQUENCE</scope>
    <source>
        <strain evidence="8">HKST-UBA01</strain>
    </source>
</reference>
<dbReference type="Gene3D" id="2.40.50.140">
    <property type="entry name" value="Nucleic acid-binding proteins"/>
    <property type="match status" value="1"/>
</dbReference>
<dbReference type="GO" id="GO:0005829">
    <property type="term" value="C:cytosol"/>
    <property type="evidence" value="ECO:0007669"/>
    <property type="project" value="TreeGrafter"/>
</dbReference>
<dbReference type="FunFam" id="3.30.300.20:FF:000002">
    <property type="entry name" value="Transcription termination/antitermination protein NusA"/>
    <property type="match status" value="1"/>
</dbReference>
<dbReference type="InterPro" id="IPR036555">
    <property type="entry name" value="NusA_N_sf"/>
</dbReference>
<dbReference type="PANTHER" id="PTHR22648:SF0">
    <property type="entry name" value="TRANSCRIPTION TERMINATION_ANTITERMINATION PROTEIN NUSA"/>
    <property type="match status" value="1"/>
</dbReference>
<dbReference type="InterPro" id="IPR015946">
    <property type="entry name" value="KH_dom-like_a/b"/>
</dbReference>
<evidence type="ECO:0000313" key="8">
    <source>
        <dbReference type="EMBL" id="MCA9727494.1"/>
    </source>
</evidence>
<keyword evidence="3" id="KW-0889">Transcription antitermination</keyword>
<feature type="non-terminal residue" evidence="8">
    <location>
        <position position="278"/>
    </location>
</feature>
<dbReference type="NCBIfam" id="TIGR01953">
    <property type="entry name" value="NusA"/>
    <property type="match status" value="1"/>
</dbReference>
<evidence type="ECO:0000256" key="4">
    <source>
        <dbReference type="ARBA" id="ARBA00022884"/>
    </source>
</evidence>
<keyword evidence="1" id="KW-0806">Transcription termination</keyword>
<accession>A0A956LXV4</accession>
<dbReference type="Pfam" id="PF08529">
    <property type="entry name" value="NusA_N"/>
    <property type="match status" value="1"/>
</dbReference>
<evidence type="ECO:0000259" key="7">
    <source>
        <dbReference type="PROSITE" id="PS50126"/>
    </source>
</evidence>
<dbReference type="EMBL" id="JAGQHR010000177">
    <property type="protein sequence ID" value="MCA9727494.1"/>
    <property type="molecule type" value="Genomic_DNA"/>
</dbReference>
<dbReference type="SMART" id="SM00316">
    <property type="entry name" value="S1"/>
    <property type="match status" value="1"/>
</dbReference>
<keyword evidence="5" id="KW-0805">Transcription regulation</keyword>
<dbReference type="SUPFAM" id="SSF69705">
    <property type="entry name" value="Transcription factor NusA, N-terminal domain"/>
    <property type="match status" value="1"/>
</dbReference>
<dbReference type="InterPro" id="IPR012340">
    <property type="entry name" value="NA-bd_OB-fold"/>
</dbReference>
<comment type="caution">
    <text evidence="8">The sequence shown here is derived from an EMBL/GenBank/DDBJ whole genome shotgun (WGS) entry which is preliminary data.</text>
</comment>
<dbReference type="GO" id="GO:0006353">
    <property type="term" value="P:DNA-templated transcription termination"/>
    <property type="evidence" value="ECO:0007669"/>
    <property type="project" value="UniProtKB-KW"/>
</dbReference>
<dbReference type="CDD" id="cd02134">
    <property type="entry name" value="KH-II_NusA_rpt1"/>
    <property type="match status" value="1"/>
</dbReference>
<evidence type="ECO:0000256" key="2">
    <source>
        <dbReference type="ARBA" id="ARBA00022490"/>
    </source>
</evidence>
<dbReference type="InterPro" id="IPR013735">
    <property type="entry name" value="TF_NusA_N"/>
</dbReference>
<evidence type="ECO:0000256" key="5">
    <source>
        <dbReference type="ARBA" id="ARBA00023015"/>
    </source>
</evidence>
<dbReference type="InterPro" id="IPR010213">
    <property type="entry name" value="TF_NusA"/>
</dbReference>